<gene>
    <name evidence="1" type="ORF">ACO22_08140</name>
</gene>
<dbReference type="EMBL" id="LZYO01001043">
    <property type="protein sequence ID" value="ODH12564.1"/>
    <property type="molecule type" value="Genomic_DNA"/>
</dbReference>
<dbReference type="VEuPathDB" id="FungiDB:PABG_11830"/>
<dbReference type="VEuPathDB" id="FungiDB:PADG_12504"/>
<reference evidence="1 2" key="1">
    <citation type="submission" date="2016-06" db="EMBL/GenBank/DDBJ databases">
        <authorList>
            <person name="Kjaerup R.B."/>
            <person name="Dalgaard T.S."/>
            <person name="Juul-Madsen H.R."/>
        </authorList>
    </citation>
    <scope>NUCLEOTIDE SEQUENCE [LARGE SCALE GENOMIC DNA]</scope>
    <source>
        <strain evidence="1 2">Pb300</strain>
    </source>
</reference>
<evidence type="ECO:0000313" key="1">
    <source>
        <dbReference type="EMBL" id="ODH12564.1"/>
    </source>
</evidence>
<organism evidence="1 2">
    <name type="scientific">Paracoccidioides brasiliensis</name>
    <dbReference type="NCBI Taxonomy" id="121759"/>
    <lineage>
        <taxon>Eukaryota</taxon>
        <taxon>Fungi</taxon>
        <taxon>Dikarya</taxon>
        <taxon>Ascomycota</taxon>
        <taxon>Pezizomycotina</taxon>
        <taxon>Eurotiomycetes</taxon>
        <taxon>Eurotiomycetidae</taxon>
        <taxon>Onygenales</taxon>
        <taxon>Ajellomycetaceae</taxon>
        <taxon>Paracoccidioides</taxon>
    </lineage>
</organism>
<dbReference type="AlphaFoldDB" id="A0A1D2J2N7"/>
<protein>
    <submittedName>
        <fullName evidence="1">Uncharacterized protein</fullName>
    </submittedName>
</protein>
<sequence>MFEYLKLIYMNVNKLQNIKSDYHKLTIYNENNYHKFVTKFLYLADEIKIVKRNYKTDFNNKLFFNLQRIIAVVNMITNTYTEFQKIYAEAAHIFQIINATQKSKS</sequence>
<comment type="caution">
    <text evidence="1">The sequence shown here is derived from an EMBL/GenBank/DDBJ whole genome shotgun (WGS) entry which is preliminary data.</text>
</comment>
<accession>A0A1D2J2N7</accession>
<proteinExistence type="predicted"/>
<name>A0A1D2J2N7_PARBR</name>
<evidence type="ECO:0000313" key="2">
    <source>
        <dbReference type="Proteomes" id="UP000242814"/>
    </source>
</evidence>
<feature type="non-terminal residue" evidence="1">
    <location>
        <position position="105"/>
    </location>
</feature>
<dbReference type="Proteomes" id="UP000242814">
    <property type="component" value="Unassembled WGS sequence"/>
</dbReference>